<proteinExistence type="predicted"/>
<organism evidence="1 2">
    <name type="scientific">Candolleomyces aberdarensis</name>
    <dbReference type="NCBI Taxonomy" id="2316362"/>
    <lineage>
        <taxon>Eukaryota</taxon>
        <taxon>Fungi</taxon>
        <taxon>Dikarya</taxon>
        <taxon>Basidiomycota</taxon>
        <taxon>Agaricomycotina</taxon>
        <taxon>Agaricomycetes</taxon>
        <taxon>Agaricomycetidae</taxon>
        <taxon>Agaricales</taxon>
        <taxon>Agaricineae</taxon>
        <taxon>Psathyrellaceae</taxon>
        <taxon>Candolleomyces</taxon>
    </lineage>
</organism>
<name>A0A4Q2D7F4_9AGAR</name>
<comment type="caution">
    <text evidence="1">The sequence shown here is derived from an EMBL/GenBank/DDBJ whole genome shotgun (WGS) entry which is preliminary data.</text>
</comment>
<reference evidence="1 2" key="1">
    <citation type="submission" date="2019-01" db="EMBL/GenBank/DDBJ databases">
        <title>Draft genome sequence of Psathyrella aberdarensis IHI B618.</title>
        <authorList>
            <person name="Buettner E."/>
            <person name="Kellner H."/>
        </authorList>
    </citation>
    <scope>NUCLEOTIDE SEQUENCE [LARGE SCALE GENOMIC DNA]</scope>
    <source>
        <strain evidence="1 2">IHI B618</strain>
    </source>
</reference>
<accession>A0A4Q2D7F4</accession>
<protein>
    <submittedName>
        <fullName evidence="1">Uncharacterized protein</fullName>
    </submittedName>
</protein>
<evidence type="ECO:0000313" key="1">
    <source>
        <dbReference type="EMBL" id="RXW15149.1"/>
    </source>
</evidence>
<dbReference type="Proteomes" id="UP000290288">
    <property type="component" value="Unassembled WGS sequence"/>
</dbReference>
<gene>
    <name evidence="1" type="ORF">EST38_g10704</name>
</gene>
<keyword evidence="2" id="KW-1185">Reference proteome</keyword>
<dbReference type="EMBL" id="SDEE01000591">
    <property type="protein sequence ID" value="RXW15149.1"/>
    <property type="molecule type" value="Genomic_DNA"/>
</dbReference>
<evidence type="ECO:0000313" key="2">
    <source>
        <dbReference type="Proteomes" id="UP000290288"/>
    </source>
</evidence>
<sequence>MEPALSKEAPTPKDAEAPVKKWKKAAHTCQGDAAAELAALKDEICTLHSSIKELATGLQGVWTTQKDHWLLITDLKEHFDPLLKLNTQVKALEVVDRDVQAAIGEVSTATNEIHTSLVEEVRPILISFNKFMGEARPVINTLSAFMVEARPRINQLITGFQKTDESVTETVSRLSNIEGRIAVAGVPAKRPRLALDLYEAIPPLPLLPHTATAMPTHLQTAAHTPPYYSMSPSTPASGPYSQPQILPSWGAPATGQALILADVQGGQGGPTVQGRALAGVQGGQGGARAWWGVKFGPVNLNGASARDVLRALFNPIQGGSTVTRALWDPVLIDNMDHILAKAPSKQEAFEFANFWNNRRSPQHASVNAWAHPLSQGN</sequence>
<dbReference type="AlphaFoldDB" id="A0A4Q2D7F4"/>